<dbReference type="UniPathway" id="UPA00053">
    <property type="reaction ID" value="UER00089"/>
</dbReference>
<feature type="binding site" evidence="7">
    <location>
        <position position="405"/>
    </location>
    <ligand>
        <name>phosphoenolpyruvate</name>
        <dbReference type="ChEBI" id="CHEBI:58702"/>
    </ligand>
</feature>
<dbReference type="PANTHER" id="PTHR21090:SF5">
    <property type="entry name" value="PENTAFUNCTIONAL AROM POLYPEPTIDE"/>
    <property type="match status" value="1"/>
</dbReference>
<evidence type="ECO:0000256" key="6">
    <source>
        <dbReference type="ARBA" id="ARBA00044633"/>
    </source>
</evidence>
<comment type="pathway">
    <text evidence="1 7">Metabolic intermediate biosynthesis; chorismate biosynthesis; chorismate from D-erythrose 4-phosphate and phosphoenolpyruvate: step 6/7.</text>
</comment>
<dbReference type="InterPro" id="IPR023193">
    <property type="entry name" value="EPSP_synthase_CS"/>
</dbReference>
<feature type="binding site" evidence="7">
    <location>
        <position position="128"/>
    </location>
    <ligand>
        <name>phosphoenolpyruvate</name>
        <dbReference type="ChEBI" id="CHEBI:58702"/>
    </ligand>
</feature>
<feature type="binding site" evidence="7">
    <location>
        <position position="175"/>
    </location>
    <ligand>
        <name>3-phosphoshikimate</name>
        <dbReference type="ChEBI" id="CHEBI:145989"/>
    </ligand>
</feature>
<sequence length="424" mass="44891">MTHPSTDTKILLSVNDQTLKGSVAVPGSKSITNRALLLAALSVGETKLTGCLVSKDSELMAQALRDFGVSVSAVNPVETIVKSTGKLVPPQGEVFVGNAGTTARFLTAAACLADGTTVLNGDEDMQRRPIQPLISALNDLGFTASSATGCPPVTLTGGTKKLATDVEIDAGLSTQYISALMMIAPRLEKGLTIALKNANGLDGAGYLDVTTRIMQEFGVTVETDPTGKWIVPAGDYRAPDYAVEPDYSACTYLWAADALSKGGVTISNTKEGETAQPDAKALDVIRQFPHMPAVVDGSQMQDAVPTLAVLAAFNETPVRFVGLKNLRVKECDRVEALREGLTRINSSLATVEGDDLLVNGAPDIKPESATTEIRTFNDHRIAMCFALAAIRVDGIIIQDPDCVGKTFPDYWVEMARIGMVSTEV</sequence>
<dbReference type="GO" id="GO:0009073">
    <property type="term" value="P:aromatic amino acid family biosynthetic process"/>
    <property type="evidence" value="ECO:0007669"/>
    <property type="project" value="UniProtKB-KW"/>
</dbReference>
<feature type="binding site" evidence="7">
    <location>
        <position position="175"/>
    </location>
    <ligand>
        <name>phosphoenolpyruvate</name>
        <dbReference type="ChEBI" id="CHEBI:58702"/>
    </ligand>
</feature>
<dbReference type="Proteomes" id="UP000070371">
    <property type="component" value="Chromosome"/>
</dbReference>
<feature type="binding site" evidence="7">
    <location>
        <position position="302"/>
    </location>
    <ligand>
        <name>3-phosphoshikimate</name>
        <dbReference type="ChEBI" id="CHEBI:145989"/>
    </ligand>
</feature>
<dbReference type="STRING" id="1579316.RC74_09115"/>
<feature type="binding site" evidence="7">
    <location>
        <position position="34"/>
    </location>
    <ligand>
        <name>3-phosphoshikimate</name>
        <dbReference type="ChEBI" id="CHEBI:145989"/>
    </ligand>
</feature>
<accession>A0A126V7C0</accession>
<reference evidence="9 10" key="1">
    <citation type="submission" date="2016-02" db="EMBL/GenBank/DDBJ databases">
        <title>Complete genome sequence of Halocynthiibacter arcticus PAMC 20958t from arctic marine sediment.</title>
        <authorList>
            <person name="Lee Y.M."/>
            <person name="Baek K."/>
            <person name="Lee H.K."/>
            <person name="Shin S.C."/>
        </authorList>
    </citation>
    <scope>NUCLEOTIDE SEQUENCE [LARGE SCALE GENOMIC DNA]</scope>
    <source>
        <strain evidence="9">PAMC 20958</strain>
    </source>
</reference>
<evidence type="ECO:0000256" key="3">
    <source>
        <dbReference type="ARBA" id="ARBA00022605"/>
    </source>
</evidence>
<organism evidence="9 10">
    <name type="scientific">Falsihalocynthiibacter arcticus</name>
    <dbReference type="NCBI Taxonomy" id="1579316"/>
    <lineage>
        <taxon>Bacteria</taxon>
        <taxon>Pseudomonadati</taxon>
        <taxon>Pseudomonadota</taxon>
        <taxon>Alphaproteobacteria</taxon>
        <taxon>Rhodobacterales</taxon>
        <taxon>Roseobacteraceae</taxon>
        <taxon>Falsihalocynthiibacter</taxon>
    </lineage>
</organism>
<dbReference type="AlphaFoldDB" id="A0A126V7C0"/>
<protein>
    <recommendedName>
        <fullName evidence="7">3-phosphoshikimate 1-carboxyvinyltransferase</fullName>
        <ecNumber evidence="7">2.5.1.19</ecNumber>
    </recommendedName>
    <alternativeName>
        <fullName evidence="7">5-enolpyruvylshikimate-3-phosphate synthase</fullName>
        <shortName evidence="7">EPSP synthase</shortName>
        <shortName evidence="7">EPSPS</shortName>
    </alternativeName>
</protein>
<dbReference type="PIRSF" id="PIRSF000505">
    <property type="entry name" value="EPSPS"/>
    <property type="match status" value="1"/>
</dbReference>
<comment type="function">
    <text evidence="7">Catalyzes the transfer of the enolpyruvyl moiety of phosphoenolpyruvate (PEP) to the 5-hydroxyl of shikimate-3-phosphate (S3P) to produce enolpyruvyl shikimate-3-phosphate and inorganic phosphate.</text>
</comment>
<evidence type="ECO:0000313" key="10">
    <source>
        <dbReference type="Proteomes" id="UP000070371"/>
    </source>
</evidence>
<feature type="binding site" evidence="7">
    <location>
        <position position="30"/>
    </location>
    <ligand>
        <name>3-phosphoshikimate</name>
        <dbReference type="ChEBI" id="CHEBI:145989"/>
    </ligand>
</feature>
<keyword evidence="3 7" id="KW-0028">Amino-acid biosynthesis</keyword>
<comment type="similarity">
    <text evidence="2 7">Belongs to the EPSP synthase family.</text>
</comment>
<dbReference type="CDD" id="cd01556">
    <property type="entry name" value="EPSP_synthase"/>
    <property type="match status" value="1"/>
</dbReference>
<dbReference type="RefSeq" id="WP_039002029.1">
    <property type="nucleotide sequence ID" value="NZ_CP014327.1"/>
</dbReference>
<dbReference type="EC" id="2.5.1.19" evidence="7"/>
<dbReference type="OrthoDB" id="9809920at2"/>
<feature type="binding site" evidence="7">
    <location>
        <position position="100"/>
    </location>
    <ligand>
        <name>phosphoenolpyruvate</name>
        <dbReference type="ChEBI" id="CHEBI:58702"/>
    </ligand>
</feature>
<evidence type="ECO:0000256" key="2">
    <source>
        <dbReference type="ARBA" id="ARBA00009948"/>
    </source>
</evidence>
<feature type="binding site" evidence="7">
    <location>
        <position position="173"/>
    </location>
    <ligand>
        <name>3-phosphoshikimate</name>
        <dbReference type="ChEBI" id="CHEBI:145989"/>
    </ligand>
</feature>
<dbReference type="PROSITE" id="PS00104">
    <property type="entry name" value="EPSP_SYNTHASE_1"/>
    <property type="match status" value="1"/>
</dbReference>
<dbReference type="EMBL" id="CP014327">
    <property type="protein sequence ID" value="AML53609.1"/>
    <property type="molecule type" value="Genomic_DNA"/>
</dbReference>
<dbReference type="HAMAP" id="MF_00210">
    <property type="entry name" value="EPSP_synth"/>
    <property type="match status" value="1"/>
</dbReference>
<dbReference type="SUPFAM" id="SSF55205">
    <property type="entry name" value="EPT/RTPC-like"/>
    <property type="match status" value="1"/>
</dbReference>
<dbReference type="GO" id="GO:0003866">
    <property type="term" value="F:3-phosphoshikimate 1-carboxyvinyltransferase activity"/>
    <property type="evidence" value="ECO:0007669"/>
    <property type="project" value="UniProtKB-UniRule"/>
</dbReference>
<dbReference type="InterPro" id="IPR006264">
    <property type="entry name" value="EPSP_synthase"/>
</dbReference>
<evidence type="ECO:0000256" key="4">
    <source>
        <dbReference type="ARBA" id="ARBA00022679"/>
    </source>
</evidence>
<dbReference type="KEGG" id="hat:RC74_09115"/>
<feature type="domain" description="Enolpyruvate transferase" evidence="8">
    <location>
        <begin position="17"/>
        <end position="412"/>
    </location>
</feature>
<feature type="binding site" evidence="7">
    <location>
        <position position="333"/>
    </location>
    <ligand>
        <name>phosphoenolpyruvate</name>
        <dbReference type="ChEBI" id="CHEBI:58702"/>
    </ligand>
</feature>
<comment type="subcellular location">
    <subcellularLocation>
        <location evidence="7">Cytoplasm</location>
    </subcellularLocation>
</comment>
<dbReference type="InterPro" id="IPR036968">
    <property type="entry name" value="Enolpyruvate_Tfrase_sf"/>
</dbReference>
<feature type="binding site" evidence="7">
    <location>
        <position position="29"/>
    </location>
    <ligand>
        <name>phosphoenolpyruvate</name>
        <dbReference type="ChEBI" id="CHEBI:58702"/>
    </ligand>
</feature>
<evidence type="ECO:0000256" key="1">
    <source>
        <dbReference type="ARBA" id="ARBA00004811"/>
    </source>
</evidence>
<comment type="caution">
    <text evidence="7">Lacks conserved residue(s) required for the propagation of feature annotation.</text>
</comment>
<feature type="binding site" evidence="7">
    <location>
        <position position="325"/>
    </location>
    <ligand>
        <name>3-phosphoshikimate</name>
        <dbReference type="ChEBI" id="CHEBI:145989"/>
    </ligand>
</feature>
<dbReference type="Pfam" id="PF00275">
    <property type="entry name" value="EPSP_synthase"/>
    <property type="match status" value="1"/>
</dbReference>
<dbReference type="InterPro" id="IPR013792">
    <property type="entry name" value="RNA3'P_cycl/enolpyr_Trfase_a/b"/>
</dbReference>
<keyword evidence="5 7" id="KW-0057">Aromatic amino acid biosynthesis</keyword>
<comment type="catalytic activity">
    <reaction evidence="6">
        <text>3-phosphoshikimate + phosphoenolpyruvate = 5-O-(1-carboxyvinyl)-3-phosphoshikimate + phosphate</text>
        <dbReference type="Rhea" id="RHEA:21256"/>
        <dbReference type="ChEBI" id="CHEBI:43474"/>
        <dbReference type="ChEBI" id="CHEBI:57701"/>
        <dbReference type="ChEBI" id="CHEBI:58702"/>
        <dbReference type="ChEBI" id="CHEBI:145989"/>
        <dbReference type="EC" id="2.5.1.19"/>
    </reaction>
    <physiologicalReaction direction="left-to-right" evidence="6">
        <dbReference type="Rhea" id="RHEA:21257"/>
    </physiologicalReaction>
</comment>
<dbReference type="PANTHER" id="PTHR21090">
    <property type="entry name" value="AROM/DEHYDROQUINATE SYNTHASE"/>
    <property type="match status" value="1"/>
</dbReference>
<feature type="binding site" evidence="7">
    <location>
        <position position="29"/>
    </location>
    <ligand>
        <name>3-phosphoshikimate</name>
        <dbReference type="ChEBI" id="CHEBI:145989"/>
    </ligand>
</feature>
<keyword evidence="10" id="KW-1185">Reference proteome</keyword>
<dbReference type="GO" id="GO:0005737">
    <property type="term" value="C:cytoplasm"/>
    <property type="evidence" value="ECO:0007669"/>
    <property type="project" value="UniProtKB-SubCell"/>
</dbReference>
<feature type="binding site" evidence="7">
    <location>
        <position position="329"/>
    </location>
    <ligand>
        <name>3-phosphoshikimate</name>
        <dbReference type="ChEBI" id="CHEBI:145989"/>
    </ligand>
</feature>
<feature type="binding site" evidence="7">
    <location>
        <position position="174"/>
    </location>
    <ligand>
        <name>3-phosphoshikimate</name>
        <dbReference type="ChEBI" id="CHEBI:145989"/>
    </ligand>
</feature>
<evidence type="ECO:0000256" key="5">
    <source>
        <dbReference type="ARBA" id="ARBA00023141"/>
    </source>
</evidence>
<evidence type="ECO:0000256" key="7">
    <source>
        <dbReference type="HAMAP-Rule" id="MF_00210"/>
    </source>
</evidence>
<dbReference type="GO" id="GO:0009423">
    <property type="term" value="P:chorismate biosynthetic process"/>
    <property type="evidence" value="ECO:0007669"/>
    <property type="project" value="UniProtKB-UniRule"/>
</dbReference>
<dbReference type="Gene3D" id="3.65.10.10">
    <property type="entry name" value="Enolpyruvate transferase domain"/>
    <property type="match status" value="2"/>
</dbReference>
<proteinExistence type="inferred from homology"/>
<evidence type="ECO:0000313" key="9">
    <source>
        <dbReference type="EMBL" id="AML53609.1"/>
    </source>
</evidence>
<feature type="active site" description="Proton acceptor" evidence="7">
    <location>
        <position position="302"/>
    </location>
</feature>
<keyword evidence="7" id="KW-0963">Cytoplasm</keyword>
<evidence type="ECO:0000259" key="8">
    <source>
        <dbReference type="Pfam" id="PF00275"/>
    </source>
</evidence>
<dbReference type="InterPro" id="IPR001986">
    <property type="entry name" value="Enolpyruvate_Tfrase_dom"/>
</dbReference>
<dbReference type="GO" id="GO:0008652">
    <property type="term" value="P:amino acid biosynthetic process"/>
    <property type="evidence" value="ECO:0007669"/>
    <property type="project" value="UniProtKB-KW"/>
</dbReference>
<name>A0A126V7C0_9RHOB</name>
<gene>
    <name evidence="7" type="primary">aroA</name>
    <name evidence="9" type="ORF">RC74_09115</name>
</gene>
<feature type="binding site" evidence="7">
    <location>
        <position position="380"/>
    </location>
    <ligand>
        <name>phosphoenolpyruvate</name>
        <dbReference type="ChEBI" id="CHEBI:58702"/>
    </ligand>
</feature>
<keyword evidence="4 7" id="KW-0808">Transferase</keyword>
<comment type="subunit">
    <text evidence="7">Monomer.</text>
</comment>